<feature type="modified residue" description="4-aspartylphosphate" evidence="2">
    <location>
        <position position="15"/>
    </location>
</feature>
<dbReference type="SUPFAM" id="SSF47226">
    <property type="entry name" value="Histidine-containing phosphotransfer domain, HPT domain"/>
    <property type="match status" value="1"/>
</dbReference>
<feature type="domain" description="Response regulatory" evidence="3">
    <location>
        <begin position="1"/>
        <end position="83"/>
    </location>
</feature>
<dbReference type="AlphaFoldDB" id="A0A2M9VBT5"/>
<dbReference type="SUPFAM" id="SSF52172">
    <property type="entry name" value="CheY-like"/>
    <property type="match status" value="1"/>
</dbReference>
<evidence type="ECO:0000313" key="4">
    <source>
        <dbReference type="EMBL" id="PJY76140.1"/>
    </source>
</evidence>
<evidence type="ECO:0000256" key="2">
    <source>
        <dbReference type="PROSITE-ProRule" id="PRU00169"/>
    </source>
</evidence>
<gene>
    <name evidence="4" type="primary">cusR_2</name>
    <name evidence="4" type="ORF">CQW34_00742</name>
</gene>
<dbReference type="Pfam" id="PF00072">
    <property type="entry name" value="Response_reg"/>
    <property type="match status" value="1"/>
</dbReference>
<reference evidence="4 5" key="1">
    <citation type="journal article" date="2017" name="MBio">
        <title>Gut Symbiont Bacteroides fragilis Secretes a Eukaryotic-Like Ubiquitin Protein That Mediates Intraspecies Antagonism.</title>
        <authorList>
            <person name="Chatzidaki-Livanis M."/>
            <person name="Coyne M.J."/>
            <person name="Roelofs K.G."/>
            <person name="Gentyala R.R."/>
            <person name="Caldwell J.M."/>
            <person name="Comstock L.E."/>
        </authorList>
    </citation>
    <scope>NUCLEOTIDE SEQUENCE [LARGE SCALE GENOMIC DNA]</scope>
    <source>
        <strain evidence="4 5">12905</strain>
    </source>
</reference>
<dbReference type="PROSITE" id="PS50110">
    <property type="entry name" value="RESPONSE_REGULATORY"/>
    <property type="match status" value="1"/>
</dbReference>
<comment type="caution">
    <text evidence="4">The sequence shown here is derived from an EMBL/GenBank/DDBJ whole genome shotgun (WGS) entry which is preliminary data.</text>
</comment>
<proteinExistence type="predicted"/>
<sequence>MEAIRTNDYDLLITDLKMPETNGYEVLELLRSSDIGNSKTIPVVVATASGSCTEEELLSQGFSACLFKPFDLSELMAVSEKCLSPLLSDKEEQPDLTSLLAYGDKVAMLDKLITETEKDMQAIKEAGAMLDRKALDIQVHRLRSSWAVIRADKPLRELHRLLRMEENCADEEISKAIDAMLAMGNKIVGQAKTRKEDKQ</sequence>
<accession>A0A2M9VBT5</accession>
<dbReference type="GO" id="GO:0000160">
    <property type="term" value="P:phosphorelay signal transduction system"/>
    <property type="evidence" value="ECO:0007669"/>
    <property type="project" value="InterPro"/>
</dbReference>
<dbReference type="PANTHER" id="PTHR44591">
    <property type="entry name" value="STRESS RESPONSE REGULATOR PROTEIN 1"/>
    <property type="match status" value="1"/>
</dbReference>
<dbReference type="InterPro" id="IPR036641">
    <property type="entry name" value="HPT_dom_sf"/>
</dbReference>
<organism evidence="4 5">
    <name type="scientific">Bacteroides fragilis</name>
    <dbReference type="NCBI Taxonomy" id="817"/>
    <lineage>
        <taxon>Bacteria</taxon>
        <taxon>Pseudomonadati</taxon>
        <taxon>Bacteroidota</taxon>
        <taxon>Bacteroidia</taxon>
        <taxon>Bacteroidales</taxon>
        <taxon>Bacteroidaceae</taxon>
        <taxon>Bacteroides</taxon>
    </lineage>
</organism>
<dbReference type="InterPro" id="IPR011006">
    <property type="entry name" value="CheY-like_superfamily"/>
</dbReference>
<name>A0A2M9VBT5_BACFG</name>
<evidence type="ECO:0000256" key="1">
    <source>
        <dbReference type="ARBA" id="ARBA00022553"/>
    </source>
</evidence>
<dbReference type="Proteomes" id="UP000231846">
    <property type="component" value="Unassembled WGS sequence"/>
</dbReference>
<keyword evidence="1 2" id="KW-0597">Phosphoprotein</keyword>
<dbReference type="PANTHER" id="PTHR44591:SF3">
    <property type="entry name" value="RESPONSE REGULATORY DOMAIN-CONTAINING PROTEIN"/>
    <property type="match status" value="1"/>
</dbReference>
<dbReference type="InterPro" id="IPR001789">
    <property type="entry name" value="Sig_transdc_resp-reg_receiver"/>
</dbReference>
<evidence type="ECO:0000259" key="3">
    <source>
        <dbReference type="PROSITE" id="PS50110"/>
    </source>
</evidence>
<dbReference type="EMBL" id="PDCW01000003">
    <property type="protein sequence ID" value="PJY76140.1"/>
    <property type="molecule type" value="Genomic_DNA"/>
</dbReference>
<protein>
    <submittedName>
        <fullName evidence="4">Putative transcriptional regulatory protein, CusR-like</fullName>
    </submittedName>
</protein>
<evidence type="ECO:0000313" key="5">
    <source>
        <dbReference type="Proteomes" id="UP000231846"/>
    </source>
</evidence>
<dbReference type="Gene3D" id="3.40.50.2300">
    <property type="match status" value="1"/>
</dbReference>
<dbReference type="InterPro" id="IPR050595">
    <property type="entry name" value="Bact_response_regulator"/>
</dbReference>